<dbReference type="PROSITE" id="PS50089">
    <property type="entry name" value="ZF_RING_2"/>
    <property type="match status" value="1"/>
</dbReference>
<keyword evidence="1" id="KW-0479">Metal-binding</keyword>
<dbReference type="InterPro" id="IPR018957">
    <property type="entry name" value="Znf_C3HC4_RING-type"/>
</dbReference>
<feature type="compositionally biased region" description="Basic residues" evidence="6">
    <location>
        <begin position="1"/>
        <end position="10"/>
    </location>
</feature>
<evidence type="ECO:0000313" key="8">
    <source>
        <dbReference type="EMBL" id="EFO89266.1"/>
    </source>
</evidence>
<reference evidence="8" key="1">
    <citation type="submission" date="2007-07" db="EMBL/GenBank/DDBJ databases">
        <title>PCAP assembly of the Caenorhabditis remanei genome.</title>
        <authorList>
            <consortium name="The Caenorhabditis remanei Sequencing Consortium"/>
            <person name="Wilson R.K."/>
        </authorList>
    </citation>
    <scope>NUCLEOTIDE SEQUENCE [LARGE SCALE GENOMIC DNA]</scope>
    <source>
        <strain evidence="8">PB4641</strain>
    </source>
</reference>
<dbReference type="AlphaFoldDB" id="E3N815"/>
<evidence type="ECO:0000313" key="9">
    <source>
        <dbReference type="Proteomes" id="UP000008281"/>
    </source>
</evidence>
<dbReference type="OrthoDB" id="5876854at2759"/>
<dbReference type="InParanoid" id="E3N815"/>
<evidence type="ECO:0000256" key="5">
    <source>
        <dbReference type="SAM" id="Coils"/>
    </source>
</evidence>
<dbReference type="SUPFAM" id="SSF57850">
    <property type="entry name" value="RING/U-box"/>
    <property type="match status" value="1"/>
</dbReference>
<evidence type="ECO:0000256" key="1">
    <source>
        <dbReference type="ARBA" id="ARBA00022723"/>
    </source>
</evidence>
<dbReference type="Gene3D" id="3.30.40.10">
    <property type="entry name" value="Zinc/RING finger domain, C3HC4 (zinc finger)"/>
    <property type="match status" value="1"/>
</dbReference>
<keyword evidence="9" id="KW-1185">Reference proteome</keyword>
<dbReference type="InterPro" id="IPR013083">
    <property type="entry name" value="Znf_RING/FYVE/PHD"/>
</dbReference>
<organism evidence="9">
    <name type="scientific">Caenorhabditis remanei</name>
    <name type="common">Caenorhabditis vulgaris</name>
    <dbReference type="NCBI Taxonomy" id="31234"/>
    <lineage>
        <taxon>Eukaryota</taxon>
        <taxon>Metazoa</taxon>
        <taxon>Ecdysozoa</taxon>
        <taxon>Nematoda</taxon>
        <taxon>Chromadorea</taxon>
        <taxon>Rhabditida</taxon>
        <taxon>Rhabditina</taxon>
        <taxon>Rhabditomorpha</taxon>
        <taxon>Rhabditoidea</taxon>
        <taxon>Rhabditidae</taxon>
        <taxon>Peloderinae</taxon>
        <taxon>Caenorhabditis</taxon>
    </lineage>
</organism>
<feature type="coiled-coil region" evidence="5">
    <location>
        <begin position="57"/>
        <end position="105"/>
    </location>
</feature>
<dbReference type="Proteomes" id="UP000008281">
    <property type="component" value="Unassembled WGS sequence"/>
</dbReference>
<feature type="compositionally biased region" description="Low complexity" evidence="6">
    <location>
        <begin position="14"/>
        <end position="26"/>
    </location>
</feature>
<dbReference type="Pfam" id="PF00097">
    <property type="entry name" value="zf-C3HC4"/>
    <property type="match status" value="1"/>
</dbReference>
<accession>E3N815</accession>
<dbReference type="GO" id="GO:0008270">
    <property type="term" value="F:zinc ion binding"/>
    <property type="evidence" value="ECO:0007669"/>
    <property type="project" value="UniProtKB-KW"/>
</dbReference>
<protein>
    <recommendedName>
        <fullName evidence="7">RING-type domain-containing protein</fullName>
    </recommendedName>
</protein>
<dbReference type="InterPro" id="IPR017907">
    <property type="entry name" value="Znf_RING_CS"/>
</dbReference>
<evidence type="ECO:0000256" key="6">
    <source>
        <dbReference type="SAM" id="MobiDB-lite"/>
    </source>
</evidence>
<keyword evidence="5" id="KW-0175">Coiled coil</keyword>
<dbReference type="SMART" id="SM00184">
    <property type="entry name" value="RING"/>
    <property type="match status" value="1"/>
</dbReference>
<keyword evidence="2 4" id="KW-0863">Zinc-finger</keyword>
<evidence type="ECO:0000256" key="2">
    <source>
        <dbReference type="ARBA" id="ARBA00022771"/>
    </source>
</evidence>
<dbReference type="PROSITE" id="PS00518">
    <property type="entry name" value="ZF_RING_1"/>
    <property type="match status" value="1"/>
</dbReference>
<evidence type="ECO:0000259" key="7">
    <source>
        <dbReference type="PROSITE" id="PS50089"/>
    </source>
</evidence>
<sequence>MSGKLPKRKPPPTSKKTASASSSSTSGAIVKTEEVQVVHVLCDCVTSTKAQSDHNKMLALERRVAILRQEKNGLQEERDRFRGERDHLQEEMRRRNAEIAFFRNDRDVRGEESRCCLLCIRAYDGQVIPKVLTCGHTFCNQCIERISVHMNWGSYLHCSTCRTRSTRPAQGYPTVFAMMPAYVPVPPEHLQL</sequence>
<feature type="region of interest" description="Disordered" evidence="6">
    <location>
        <begin position="1"/>
        <end position="27"/>
    </location>
</feature>
<name>E3N815_CAERE</name>
<evidence type="ECO:0000256" key="3">
    <source>
        <dbReference type="ARBA" id="ARBA00022833"/>
    </source>
</evidence>
<dbReference type="FunCoup" id="E3N815">
    <property type="interactions" value="425"/>
</dbReference>
<keyword evidence="3" id="KW-0862">Zinc</keyword>
<dbReference type="InterPro" id="IPR001841">
    <property type="entry name" value="Znf_RING"/>
</dbReference>
<gene>
    <name evidence="8" type="ORF">CRE_16330</name>
</gene>
<feature type="domain" description="RING-type" evidence="7">
    <location>
        <begin position="116"/>
        <end position="162"/>
    </location>
</feature>
<evidence type="ECO:0000256" key="4">
    <source>
        <dbReference type="PROSITE-ProRule" id="PRU00175"/>
    </source>
</evidence>
<dbReference type="HOGENOM" id="CLU_1534003_0_0_1"/>
<proteinExistence type="predicted"/>
<dbReference type="EMBL" id="DS268553">
    <property type="protein sequence ID" value="EFO89266.1"/>
    <property type="molecule type" value="Genomic_DNA"/>
</dbReference>